<feature type="binding site" evidence="5">
    <location>
        <position position="198"/>
    </location>
    <ligand>
        <name>Zn(2+)</name>
        <dbReference type="ChEBI" id="CHEBI:29105"/>
    </ligand>
</feature>
<feature type="transmembrane region" description="Helical" evidence="6">
    <location>
        <begin position="197"/>
        <end position="215"/>
    </location>
</feature>
<evidence type="ECO:0000313" key="7">
    <source>
        <dbReference type="EMBL" id="ERL65261.1"/>
    </source>
</evidence>
<dbReference type="PANTHER" id="PTHR20855:SF129">
    <property type="entry name" value="HEMOLYSIN-3 HOMOLOG"/>
    <property type="match status" value="1"/>
</dbReference>
<feature type="transmembrane region" description="Helical" evidence="6">
    <location>
        <begin position="89"/>
        <end position="107"/>
    </location>
</feature>
<comment type="subcellular location">
    <subcellularLocation>
        <location evidence="1">Membrane</location>
        <topology evidence="1">Multi-pass membrane protein</topology>
    </subcellularLocation>
</comment>
<dbReference type="RefSeq" id="WP_022529521.1">
    <property type="nucleotide sequence ID" value="NZ_KI271588.1"/>
</dbReference>
<evidence type="ECO:0000256" key="5">
    <source>
        <dbReference type="PIRSR" id="PIRSR604254-1"/>
    </source>
</evidence>
<dbReference type="InterPro" id="IPR004254">
    <property type="entry name" value="AdipoR/HlyIII-related"/>
</dbReference>
<dbReference type="eggNOG" id="COG1272">
    <property type="taxonomic scope" value="Bacteria"/>
</dbReference>
<evidence type="ECO:0000313" key="8">
    <source>
        <dbReference type="Proteomes" id="UP000030647"/>
    </source>
</evidence>
<feature type="transmembrane region" description="Helical" evidence="6">
    <location>
        <begin position="166"/>
        <end position="185"/>
    </location>
</feature>
<feature type="transmembrane region" description="Helical" evidence="6">
    <location>
        <begin position="51"/>
        <end position="77"/>
    </location>
</feature>
<gene>
    <name evidence="7" type="ORF">L248_2936</name>
</gene>
<organism evidence="7 8">
    <name type="scientific">Schleiferilactobacillus shenzhenensis LY-73</name>
    <dbReference type="NCBI Taxonomy" id="1231336"/>
    <lineage>
        <taxon>Bacteria</taxon>
        <taxon>Bacillati</taxon>
        <taxon>Bacillota</taxon>
        <taxon>Bacilli</taxon>
        <taxon>Lactobacillales</taxon>
        <taxon>Lactobacillaceae</taxon>
        <taxon>Schleiferilactobacillus</taxon>
    </lineage>
</organism>
<feature type="transmembrane region" description="Helical" evidence="6">
    <location>
        <begin position="20"/>
        <end position="39"/>
    </location>
</feature>
<keyword evidence="3 6" id="KW-1133">Transmembrane helix</keyword>
<dbReference type="STRING" id="1231336.L248_2936"/>
<evidence type="ECO:0000256" key="6">
    <source>
        <dbReference type="SAM" id="Phobius"/>
    </source>
</evidence>
<feature type="binding site" evidence="5">
    <location>
        <position position="194"/>
    </location>
    <ligand>
        <name>Zn(2+)</name>
        <dbReference type="ChEBI" id="CHEBI:29105"/>
    </ligand>
</feature>
<protein>
    <recommendedName>
        <fullName evidence="9">Hemolysin III</fullName>
    </recommendedName>
</protein>
<dbReference type="EMBL" id="KI271588">
    <property type="protein sequence ID" value="ERL65261.1"/>
    <property type="molecule type" value="Genomic_DNA"/>
</dbReference>
<feature type="transmembrane region" description="Helical" evidence="6">
    <location>
        <begin position="144"/>
        <end position="160"/>
    </location>
</feature>
<keyword evidence="5" id="KW-0479">Metal-binding</keyword>
<dbReference type="GO" id="GO:0016020">
    <property type="term" value="C:membrane"/>
    <property type="evidence" value="ECO:0007669"/>
    <property type="project" value="UniProtKB-SubCell"/>
</dbReference>
<reference evidence="8" key="1">
    <citation type="journal article" date="2013" name="Genome Announc.">
        <title>Whole-Genome Sequencing of Lactobacillus shenzhenensis Strain LY-73T.</title>
        <authorList>
            <person name="Lin Z."/>
            <person name="Liu Z."/>
            <person name="Yang R."/>
            <person name="Zou Y."/>
            <person name="Wan D."/>
            <person name="Chen J."/>
            <person name="Guo M."/>
            <person name="Zhao J."/>
            <person name="Fang C."/>
            <person name="Yang R."/>
            <person name="Liu F."/>
        </authorList>
    </citation>
    <scope>NUCLEOTIDE SEQUENCE [LARGE SCALE GENOMIC DNA]</scope>
    <source>
        <strain evidence="8">LY-73</strain>
    </source>
</reference>
<dbReference type="Proteomes" id="UP000030647">
    <property type="component" value="Unassembled WGS sequence"/>
</dbReference>
<keyword evidence="4 6" id="KW-0472">Membrane</keyword>
<sequence length="216" mass="24082">MENQNHHVSRYQIHYEVKNAVSHGVWFLVSIWLVAALWLRAAGHHAGPLEMTALVIYGITLLNLFLASTLCHALAFTKAARLFQILDHSGIYLFIAGTYTAYTLIAIGGVTGWVMLAVEWFCAITGIVIHIVSGNPHQNIETMLYIIMGWLCIAAAPTLWHSLGPVGFWFLVSGGVVFTVGAGIYSMKMLKEGHFIWHFMVIIASTLMYVSIYWLV</sequence>
<dbReference type="PANTHER" id="PTHR20855">
    <property type="entry name" value="ADIPOR/PROGESTIN RECEPTOR-RELATED"/>
    <property type="match status" value="1"/>
</dbReference>
<feature type="binding site" evidence="5">
    <location>
        <position position="72"/>
    </location>
    <ligand>
        <name>Zn(2+)</name>
        <dbReference type="ChEBI" id="CHEBI:29105"/>
    </ligand>
</feature>
<evidence type="ECO:0000256" key="3">
    <source>
        <dbReference type="ARBA" id="ARBA00022989"/>
    </source>
</evidence>
<keyword evidence="2 6" id="KW-0812">Transmembrane</keyword>
<dbReference type="AlphaFoldDB" id="U4TK85"/>
<name>U4TK85_9LACO</name>
<dbReference type="OrthoDB" id="9813689at2"/>
<evidence type="ECO:0000256" key="2">
    <source>
        <dbReference type="ARBA" id="ARBA00022692"/>
    </source>
</evidence>
<evidence type="ECO:0000256" key="1">
    <source>
        <dbReference type="ARBA" id="ARBA00004141"/>
    </source>
</evidence>
<dbReference type="Pfam" id="PF03006">
    <property type="entry name" value="HlyIII"/>
    <property type="match status" value="1"/>
</dbReference>
<dbReference type="GO" id="GO:0046872">
    <property type="term" value="F:metal ion binding"/>
    <property type="evidence" value="ECO:0007669"/>
    <property type="project" value="UniProtKB-KW"/>
</dbReference>
<keyword evidence="8" id="KW-1185">Reference proteome</keyword>
<evidence type="ECO:0008006" key="9">
    <source>
        <dbReference type="Google" id="ProtNLM"/>
    </source>
</evidence>
<feature type="transmembrane region" description="Helical" evidence="6">
    <location>
        <begin position="113"/>
        <end position="132"/>
    </location>
</feature>
<keyword evidence="5" id="KW-0862">Zinc</keyword>
<proteinExistence type="predicted"/>
<dbReference type="HOGENOM" id="CLU_051078_1_0_9"/>
<evidence type="ECO:0000256" key="4">
    <source>
        <dbReference type="ARBA" id="ARBA00023136"/>
    </source>
</evidence>
<accession>U4TK85</accession>